<protein>
    <submittedName>
        <fullName evidence="2">Uncharacterized protein</fullName>
    </submittedName>
</protein>
<gene>
    <name evidence="2" type="ORF">J2X06_001276</name>
</gene>
<comment type="caution">
    <text evidence="2">The sequence shown here is derived from an EMBL/GenBank/DDBJ whole genome shotgun (WGS) entry which is preliminary data.</text>
</comment>
<keyword evidence="1" id="KW-0472">Membrane</keyword>
<evidence type="ECO:0000313" key="3">
    <source>
        <dbReference type="Proteomes" id="UP001251524"/>
    </source>
</evidence>
<name>A0ABU1W9F2_9GAMM</name>
<keyword evidence="1" id="KW-1133">Transmembrane helix</keyword>
<dbReference type="RefSeq" id="WP_310059789.1">
    <property type="nucleotide sequence ID" value="NZ_JAVDVY010000001.1"/>
</dbReference>
<reference evidence="2 3" key="1">
    <citation type="submission" date="2023-07" db="EMBL/GenBank/DDBJ databases">
        <title>Sorghum-associated microbial communities from plants grown in Nebraska, USA.</title>
        <authorList>
            <person name="Schachtman D."/>
        </authorList>
    </citation>
    <scope>NUCLEOTIDE SEQUENCE [LARGE SCALE GENOMIC DNA]</scope>
    <source>
        <strain evidence="2 3">BE198</strain>
    </source>
</reference>
<sequence>MPWWLYAYLGGYGAFTFFWVRDEIRDRGSKGFLAAELLSDSCMVLVALGYWLLPVRAFLGKTASIVFVAGLAWLLVAGTRDIRETWPSKDGVLVQAGTALFVVGLYGLFCGPLLYWGFSYAVLGNTGGT</sequence>
<proteinExistence type="predicted"/>
<evidence type="ECO:0000256" key="1">
    <source>
        <dbReference type="SAM" id="Phobius"/>
    </source>
</evidence>
<feature type="transmembrane region" description="Helical" evidence="1">
    <location>
        <begin position="58"/>
        <end position="77"/>
    </location>
</feature>
<accession>A0ABU1W9F2</accession>
<organism evidence="2 3">
    <name type="scientific">Lysobacter niastensis</name>
    <dbReference type="NCBI Taxonomy" id="380629"/>
    <lineage>
        <taxon>Bacteria</taxon>
        <taxon>Pseudomonadati</taxon>
        <taxon>Pseudomonadota</taxon>
        <taxon>Gammaproteobacteria</taxon>
        <taxon>Lysobacterales</taxon>
        <taxon>Lysobacteraceae</taxon>
        <taxon>Lysobacter</taxon>
    </lineage>
</organism>
<dbReference type="Proteomes" id="UP001251524">
    <property type="component" value="Unassembled WGS sequence"/>
</dbReference>
<dbReference type="EMBL" id="JAVDVY010000001">
    <property type="protein sequence ID" value="MDR7134092.1"/>
    <property type="molecule type" value="Genomic_DNA"/>
</dbReference>
<keyword evidence="3" id="KW-1185">Reference proteome</keyword>
<feature type="transmembrane region" description="Helical" evidence="1">
    <location>
        <begin position="98"/>
        <end position="118"/>
    </location>
</feature>
<feature type="transmembrane region" description="Helical" evidence="1">
    <location>
        <begin position="33"/>
        <end position="52"/>
    </location>
</feature>
<keyword evidence="1" id="KW-0812">Transmembrane</keyword>
<evidence type="ECO:0000313" key="2">
    <source>
        <dbReference type="EMBL" id="MDR7134092.1"/>
    </source>
</evidence>
<feature type="transmembrane region" description="Helical" evidence="1">
    <location>
        <begin position="6"/>
        <end position="21"/>
    </location>
</feature>